<evidence type="ECO:0000259" key="7">
    <source>
        <dbReference type="PROSITE" id="PS50110"/>
    </source>
</evidence>
<dbReference type="PROSITE" id="PS50110">
    <property type="entry name" value="RESPONSE_REGULATORY"/>
    <property type="match status" value="1"/>
</dbReference>
<dbReference type="CDD" id="cd06170">
    <property type="entry name" value="LuxR_C_like"/>
    <property type="match status" value="1"/>
</dbReference>
<dbReference type="PANTHER" id="PTHR43214:SF24">
    <property type="entry name" value="TRANSCRIPTIONAL REGULATORY PROTEIN NARL-RELATED"/>
    <property type="match status" value="1"/>
</dbReference>
<dbReference type="InterPro" id="IPR016032">
    <property type="entry name" value="Sig_transdc_resp-reg_C-effctor"/>
</dbReference>
<dbReference type="PROSITE" id="PS00622">
    <property type="entry name" value="HTH_LUXR_1"/>
    <property type="match status" value="1"/>
</dbReference>
<evidence type="ECO:0000256" key="3">
    <source>
        <dbReference type="ARBA" id="ARBA00023125"/>
    </source>
</evidence>
<evidence type="ECO:0000259" key="6">
    <source>
        <dbReference type="PROSITE" id="PS50043"/>
    </source>
</evidence>
<keyword evidence="1 5" id="KW-0597">Phosphoprotein</keyword>
<dbReference type="InterPro" id="IPR011006">
    <property type="entry name" value="CheY-like_superfamily"/>
</dbReference>
<organism evidence="8 9">
    <name type="scientific">Actinocorallia aurantiaca</name>
    <dbReference type="NCBI Taxonomy" id="46204"/>
    <lineage>
        <taxon>Bacteria</taxon>
        <taxon>Bacillati</taxon>
        <taxon>Actinomycetota</taxon>
        <taxon>Actinomycetes</taxon>
        <taxon>Streptosporangiales</taxon>
        <taxon>Thermomonosporaceae</taxon>
        <taxon>Actinocorallia</taxon>
    </lineage>
</organism>
<protein>
    <submittedName>
        <fullName evidence="8">Response regulator transcription factor</fullName>
    </submittedName>
</protein>
<accession>A0ABP6GSQ2</accession>
<dbReference type="PRINTS" id="PR00038">
    <property type="entry name" value="HTHLUXR"/>
</dbReference>
<dbReference type="PANTHER" id="PTHR43214">
    <property type="entry name" value="TWO-COMPONENT RESPONSE REGULATOR"/>
    <property type="match status" value="1"/>
</dbReference>
<dbReference type="InterPro" id="IPR039420">
    <property type="entry name" value="WalR-like"/>
</dbReference>
<evidence type="ECO:0000256" key="1">
    <source>
        <dbReference type="ARBA" id="ARBA00022553"/>
    </source>
</evidence>
<dbReference type="SMART" id="SM00421">
    <property type="entry name" value="HTH_LUXR"/>
    <property type="match status" value="1"/>
</dbReference>
<evidence type="ECO:0000256" key="5">
    <source>
        <dbReference type="PROSITE-ProRule" id="PRU00169"/>
    </source>
</evidence>
<dbReference type="PROSITE" id="PS50043">
    <property type="entry name" value="HTH_LUXR_2"/>
    <property type="match status" value="1"/>
</dbReference>
<dbReference type="Proteomes" id="UP001501842">
    <property type="component" value="Unassembled WGS sequence"/>
</dbReference>
<keyword evidence="2" id="KW-0805">Transcription regulation</keyword>
<reference evidence="9" key="1">
    <citation type="journal article" date="2019" name="Int. J. Syst. Evol. Microbiol.">
        <title>The Global Catalogue of Microorganisms (GCM) 10K type strain sequencing project: providing services to taxonomists for standard genome sequencing and annotation.</title>
        <authorList>
            <consortium name="The Broad Institute Genomics Platform"/>
            <consortium name="The Broad Institute Genome Sequencing Center for Infectious Disease"/>
            <person name="Wu L."/>
            <person name="Ma J."/>
        </authorList>
    </citation>
    <scope>NUCLEOTIDE SEQUENCE [LARGE SCALE GENOMIC DNA]</scope>
    <source>
        <strain evidence="9">JCM 8201</strain>
    </source>
</reference>
<sequence>MTRLLLVDDQQLARSGLIRIFDGEPGLEVVGECSDGDEVERAVTRDRPDVVLMDVRMRRMDGAEATRLLRRRPEAPAVLILTMFDDPDVIAAALTAGAAGFVLKDAPCEQIIQATREVAEGKGWLDPAVVPQVFAAYRSDLRPRRAAETVLITGLSQREREVLSLIGVGATNTEIASRLNIAEGTVKTHIGRVFTKLELRDRAAAVIFALRHGLAD</sequence>
<feature type="domain" description="Response regulatory" evidence="7">
    <location>
        <begin position="3"/>
        <end position="119"/>
    </location>
</feature>
<comment type="caution">
    <text evidence="8">The sequence shown here is derived from an EMBL/GenBank/DDBJ whole genome shotgun (WGS) entry which is preliminary data.</text>
</comment>
<name>A0ABP6GSQ2_9ACTN</name>
<dbReference type="SUPFAM" id="SSF52172">
    <property type="entry name" value="CheY-like"/>
    <property type="match status" value="1"/>
</dbReference>
<dbReference type="RefSeq" id="WP_344451687.1">
    <property type="nucleotide sequence ID" value="NZ_BAAATZ010000013.1"/>
</dbReference>
<dbReference type="Gene3D" id="3.40.50.2300">
    <property type="match status" value="1"/>
</dbReference>
<dbReference type="Pfam" id="PF00072">
    <property type="entry name" value="Response_reg"/>
    <property type="match status" value="1"/>
</dbReference>
<feature type="modified residue" description="4-aspartylphosphate" evidence="5">
    <location>
        <position position="54"/>
    </location>
</feature>
<dbReference type="InterPro" id="IPR001789">
    <property type="entry name" value="Sig_transdc_resp-reg_receiver"/>
</dbReference>
<keyword evidence="4" id="KW-0804">Transcription</keyword>
<dbReference type="SUPFAM" id="SSF46894">
    <property type="entry name" value="C-terminal effector domain of the bipartite response regulators"/>
    <property type="match status" value="1"/>
</dbReference>
<evidence type="ECO:0000256" key="4">
    <source>
        <dbReference type="ARBA" id="ARBA00023163"/>
    </source>
</evidence>
<keyword evidence="3" id="KW-0238">DNA-binding</keyword>
<feature type="domain" description="HTH luxR-type" evidence="6">
    <location>
        <begin position="148"/>
        <end position="213"/>
    </location>
</feature>
<dbReference type="InterPro" id="IPR058245">
    <property type="entry name" value="NreC/VraR/RcsB-like_REC"/>
</dbReference>
<proteinExistence type="predicted"/>
<dbReference type="InterPro" id="IPR000792">
    <property type="entry name" value="Tscrpt_reg_LuxR_C"/>
</dbReference>
<dbReference type="SMART" id="SM00448">
    <property type="entry name" value="REC"/>
    <property type="match status" value="1"/>
</dbReference>
<evidence type="ECO:0000313" key="9">
    <source>
        <dbReference type="Proteomes" id="UP001501842"/>
    </source>
</evidence>
<evidence type="ECO:0000313" key="8">
    <source>
        <dbReference type="EMBL" id="GAA2728466.1"/>
    </source>
</evidence>
<gene>
    <name evidence="8" type="ORF">GCM10010439_36750</name>
</gene>
<evidence type="ECO:0000256" key="2">
    <source>
        <dbReference type="ARBA" id="ARBA00023015"/>
    </source>
</evidence>
<keyword evidence="9" id="KW-1185">Reference proteome</keyword>
<dbReference type="Pfam" id="PF00196">
    <property type="entry name" value="GerE"/>
    <property type="match status" value="1"/>
</dbReference>
<dbReference type="EMBL" id="BAAATZ010000013">
    <property type="protein sequence ID" value="GAA2728466.1"/>
    <property type="molecule type" value="Genomic_DNA"/>
</dbReference>
<dbReference type="CDD" id="cd17535">
    <property type="entry name" value="REC_NarL-like"/>
    <property type="match status" value="1"/>
</dbReference>